<keyword evidence="3" id="KW-1185">Reference proteome</keyword>
<dbReference type="Proteomes" id="UP000022141">
    <property type="component" value="Unassembled WGS sequence"/>
</dbReference>
<reference evidence="2" key="1">
    <citation type="submission" date="2014-02" db="EMBL/GenBank/DDBJ databases">
        <title>Expanding our view of genomic diversity in Candidatus Accumulibacter clades.</title>
        <authorList>
            <person name="Skennerton C.T."/>
            <person name="Barr J.J."/>
            <person name="Slater F.R."/>
            <person name="Bond P.L."/>
            <person name="Tyson G.W."/>
        </authorList>
    </citation>
    <scope>NUCLEOTIDE SEQUENCE [LARGE SCALE GENOMIC DNA]</scope>
</reference>
<dbReference type="InterPro" id="IPR003489">
    <property type="entry name" value="RHF/RaiA"/>
</dbReference>
<sequence>MNLKIQAQDLPLTDALRQHLAARLAHALNHGRDVFTRIVVRLSEVDGPRGGKDRCCGIEVRLKGAPALIVEDIQSDLYLAIDRASARIGRALDRHLARRRDFPMISATRQQPLTEETPCSALPTDR</sequence>
<dbReference type="Pfam" id="PF02482">
    <property type="entry name" value="Ribosomal_S30AE"/>
    <property type="match status" value="1"/>
</dbReference>
<feature type="region of interest" description="Disordered" evidence="1">
    <location>
        <begin position="106"/>
        <end position="126"/>
    </location>
</feature>
<gene>
    <name evidence="2" type="ORF">AW11_00588</name>
</gene>
<dbReference type="InterPro" id="IPR036567">
    <property type="entry name" value="RHF-like"/>
</dbReference>
<protein>
    <submittedName>
        <fullName evidence="2">Ribosomal subunit interface protein</fullName>
    </submittedName>
</protein>
<dbReference type="Gene3D" id="3.30.160.100">
    <property type="entry name" value="Ribosome hibernation promotion factor-like"/>
    <property type="match status" value="1"/>
</dbReference>
<evidence type="ECO:0000256" key="1">
    <source>
        <dbReference type="SAM" id="MobiDB-lite"/>
    </source>
</evidence>
<dbReference type="EMBL" id="JEMY01000004">
    <property type="protein sequence ID" value="EXI90730.1"/>
    <property type="molecule type" value="Genomic_DNA"/>
</dbReference>
<comment type="caution">
    <text evidence="2">The sequence shown here is derived from an EMBL/GenBank/DDBJ whole genome shotgun (WGS) entry which is preliminary data.</text>
</comment>
<dbReference type="AlphaFoldDB" id="A0A011QNR7"/>
<organism evidence="2 3">
    <name type="scientific">Accumulibacter regalis</name>
    <dbReference type="NCBI Taxonomy" id="522306"/>
    <lineage>
        <taxon>Bacteria</taxon>
        <taxon>Pseudomonadati</taxon>
        <taxon>Pseudomonadota</taxon>
        <taxon>Betaproteobacteria</taxon>
        <taxon>Candidatus Accumulibacter</taxon>
    </lineage>
</organism>
<dbReference type="eggNOG" id="COG1544">
    <property type="taxonomic scope" value="Bacteria"/>
</dbReference>
<evidence type="ECO:0000313" key="2">
    <source>
        <dbReference type="EMBL" id="EXI90730.1"/>
    </source>
</evidence>
<dbReference type="PATRIC" id="fig|1454004.3.peg.609"/>
<proteinExistence type="predicted"/>
<dbReference type="STRING" id="1454004.AW11_00588"/>
<accession>A0A011QNR7</accession>
<name>A0A011QNR7_ACCRE</name>
<dbReference type="SUPFAM" id="SSF69754">
    <property type="entry name" value="Ribosome binding protein Y (YfiA homologue)"/>
    <property type="match status" value="1"/>
</dbReference>
<evidence type="ECO:0000313" key="3">
    <source>
        <dbReference type="Proteomes" id="UP000022141"/>
    </source>
</evidence>